<gene>
    <name evidence="1" type="ORF">HNAJ_LOCUS12467</name>
</gene>
<reference evidence="3" key="1">
    <citation type="submission" date="2017-02" db="UniProtKB">
        <authorList>
            <consortium name="WormBaseParasite"/>
        </authorList>
    </citation>
    <scope>IDENTIFICATION</scope>
</reference>
<evidence type="ECO:0000313" key="2">
    <source>
        <dbReference type="Proteomes" id="UP000278807"/>
    </source>
</evidence>
<dbReference type="WBParaSite" id="HNAJ_0001248201-mRNA-1">
    <property type="protein sequence ID" value="HNAJ_0001248201-mRNA-1"/>
    <property type="gene ID" value="HNAJ_0001248201"/>
</dbReference>
<organism evidence="3">
    <name type="scientific">Rodentolepis nana</name>
    <name type="common">Dwarf tapeworm</name>
    <name type="synonym">Hymenolepis nana</name>
    <dbReference type="NCBI Taxonomy" id="102285"/>
    <lineage>
        <taxon>Eukaryota</taxon>
        <taxon>Metazoa</taxon>
        <taxon>Spiralia</taxon>
        <taxon>Lophotrochozoa</taxon>
        <taxon>Platyhelminthes</taxon>
        <taxon>Cestoda</taxon>
        <taxon>Eucestoda</taxon>
        <taxon>Cyclophyllidea</taxon>
        <taxon>Hymenolepididae</taxon>
        <taxon>Rodentolepis</taxon>
    </lineage>
</organism>
<evidence type="ECO:0000313" key="3">
    <source>
        <dbReference type="WBParaSite" id="HNAJ_0001248201-mRNA-1"/>
    </source>
</evidence>
<name>A0A0R3TX94_RODNA</name>
<keyword evidence="2" id="KW-1185">Reference proteome</keyword>
<protein>
    <submittedName>
        <fullName evidence="3">CW domain-containing protein</fullName>
    </submittedName>
</protein>
<sequence>MHTFQIHWIKEHLDNKVWAFILPEHHSESTVAKEYTIIIQNRIPVPSNTAILKETAYTTELVGSPTVIQITTNATNKELYDVVEKAIRRFVPSSQDSKQHSSCSKTAAFFKNSNDDGLEKYTRKCTALSFDKCDTEEYFFCIKQSDKRWFKCSRCPWSKMCRGCRVPINSNKVDLIRSDDTCVYLAVDWNLAAYVNEYQHAQENHKKIVDQEGNAEDLKGRNTCQLDQLLQCYFQTENKNKDECITCGCCDKRKCFSKSTAICVLPDVLVSFLPPYASLTHYYV</sequence>
<dbReference type="Proteomes" id="UP000278807">
    <property type="component" value="Unassembled WGS sequence"/>
</dbReference>
<accession>A0A0R3TX94</accession>
<dbReference type="EMBL" id="UZAE01014342">
    <property type="protein sequence ID" value="VDO13199.1"/>
    <property type="molecule type" value="Genomic_DNA"/>
</dbReference>
<dbReference type="AlphaFoldDB" id="A0A0R3TX94"/>
<reference evidence="1 2" key="2">
    <citation type="submission" date="2018-11" db="EMBL/GenBank/DDBJ databases">
        <authorList>
            <consortium name="Pathogen Informatics"/>
        </authorList>
    </citation>
    <scope>NUCLEOTIDE SEQUENCE [LARGE SCALE GENOMIC DNA]</scope>
</reference>
<dbReference type="STRING" id="102285.A0A0R3TX94"/>
<dbReference type="OrthoDB" id="292964at2759"/>
<proteinExistence type="predicted"/>
<evidence type="ECO:0000313" key="1">
    <source>
        <dbReference type="EMBL" id="VDO13199.1"/>
    </source>
</evidence>